<dbReference type="NCBIfam" id="NF045576">
    <property type="entry name" value="BT_3928_fam"/>
    <property type="match status" value="1"/>
</dbReference>
<organism evidence="7">
    <name type="scientific">marine sediment metagenome</name>
    <dbReference type="NCBI Taxonomy" id="412755"/>
    <lineage>
        <taxon>unclassified sequences</taxon>
        <taxon>metagenomes</taxon>
        <taxon>ecological metagenomes</taxon>
    </lineage>
</organism>
<evidence type="ECO:0000256" key="5">
    <source>
        <dbReference type="SAM" id="Phobius"/>
    </source>
</evidence>
<accession>A0A0F9AH90</accession>
<evidence type="ECO:0000256" key="4">
    <source>
        <dbReference type="ARBA" id="ARBA00023136"/>
    </source>
</evidence>
<keyword evidence="3 5" id="KW-1133">Transmembrane helix</keyword>
<evidence type="ECO:0000256" key="3">
    <source>
        <dbReference type="ARBA" id="ARBA00022989"/>
    </source>
</evidence>
<dbReference type="EMBL" id="LAZR01042745">
    <property type="protein sequence ID" value="KKL08770.1"/>
    <property type="molecule type" value="Genomic_DNA"/>
</dbReference>
<keyword evidence="2 5" id="KW-0812">Transmembrane</keyword>
<keyword evidence="4 5" id="KW-0472">Membrane</keyword>
<evidence type="ECO:0000313" key="7">
    <source>
        <dbReference type="EMBL" id="KKL08770.1"/>
    </source>
</evidence>
<comment type="caution">
    <text evidence="7">The sequence shown here is derived from an EMBL/GenBank/DDBJ whole genome shotgun (WGS) entry which is preliminary data.</text>
</comment>
<feature type="transmembrane region" description="Helical" evidence="5">
    <location>
        <begin position="86"/>
        <end position="108"/>
    </location>
</feature>
<comment type="subcellular location">
    <subcellularLocation>
        <location evidence="1">Membrane</location>
        <topology evidence="1">Multi-pass membrane protein</topology>
    </subcellularLocation>
</comment>
<name>A0A0F9AH90_9ZZZZ</name>
<feature type="transmembrane region" description="Helical" evidence="5">
    <location>
        <begin position="51"/>
        <end position="74"/>
    </location>
</feature>
<dbReference type="GO" id="GO:0016020">
    <property type="term" value="C:membrane"/>
    <property type="evidence" value="ECO:0007669"/>
    <property type="project" value="UniProtKB-SubCell"/>
</dbReference>
<dbReference type="InterPro" id="IPR009908">
    <property type="entry name" value="Methylamine_util_MauE"/>
</dbReference>
<evidence type="ECO:0000256" key="2">
    <source>
        <dbReference type="ARBA" id="ARBA00022692"/>
    </source>
</evidence>
<protein>
    <recommendedName>
        <fullName evidence="6">Methylamine utilisation protein MauE domain-containing protein</fullName>
    </recommendedName>
</protein>
<dbReference type="GO" id="GO:0030416">
    <property type="term" value="P:methylamine metabolic process"/>
    <property type="evidence" value="ECO:0007669"/>
    <property type="project" value="InterPro"/>
</dbReference>
<dbReference type="AlphaFoldDB" id="A0A0F9AH90"/>
<evidence type="ECO:0000259" key="6">
    <source>
        <dbReference type="Pfam" id="PF07291"/>
    </source>
</evidence>
<reference evidence="7" key="1">
    <citation type="journal article" date="2015" name="Nature">
        <title>Complex archaea that bridge the gap between prokaryotes and eukaryotes.</title>
        <authorList>
            <person name="Spang A."/>
            <person name="Saw J.H."/>
            <person name="Jorgensen S.L."/>
            <person name="Zaremba-Niedzwiedzka K."/>
            <person name="Martijn J."/>
            <person name="Lind A.E."/>
            <person name="van Eijk R."/>
            <person name="Schleper C."/>
            <person name="Guy L."/>
            <person name="Ettema T.J."/>
        </authorList>
    </citation>
    <scope>NUCLEOTIDE SEQUENCE</scope>
</reference>
<feature type="transmembrane region" description="Helical" evidence="5">
    <location>
        <begin position="157"/>
        <end position="177"/>
    </location>
</feature>
<proteinExistence type="predicted"/>
<feature type="transmembrane region" description="Helical" evidence="5">
    <location>
        <begin position="12"/>
        <end position="31"/>
    </location>
</feature>
<gene>
    <name evidence="7" type="ORF">LCGC14_2572520</name>
</gene>
<sequence length="296" mass="33763">MNEAMKREKIISVLLIISRVILGLVFIFSGFVKGVDPMGSAYKFSDYFNAFGIGFLGPLAIILAFMLSAVEFLIGISLIFRFRFRLGAWAVSVFMGFFLVLTFILALTNPVTDCGCFGDALIMTNWQTFFKNLFLLPFVFTVFIFRNEKAEQGPGFFSNGGLIVFGILFLAIEVNAYRHLPMMDFRPYSVGTHIPGKMNVPEGAPEDVYQTYLYYEKDGETREFTEENFPWEDSTWKFVDSKYILISQGYEPPIHDFTITDDFGYDYANDILNDEGYSFLFISKKLGDADKEALTY</sequence>
<dbReference type="Pfam" id="PF07291">
    <property type="entry name" value="MauE"/>
    <property type="match status" value="1"/>
</dbReference>
<feature type="domain" description="Methylamine utilisation protein MauE" evidence="6">
    <location>
        <begin position="13"/>
        <end position="137"/>
    </location>
</feature>
<feature type="transmembrane region" description="Helical" evidence="5">
    <location>
        <begin position="128"/>
        <end position="145"/>
    </location>
</feature>
<evidence type="ECO:0000256" key="1">
    <source>
        <dbReference type="ARBA" id="ARBA00004141"/>
    </source>
</evidence>
<feature type="non-terminal residue" evidence="7">
    <location>
        <position position="296"/>
    </location>
</feature>